<reference evidence="2" key="1">
    <citation type="journal article" date="2014" name="Nat. Commun.">
        <title>The emerging biofuel crop Camelina sativa retains a highly undifferentiated hexaploid genome structure.</title>
        <authorList>
            <person name="Kagale S."/>
            <person name="Koh C."/>
            <person name="Nixon J."/>
            <person name="Bollina V."/>
            <person name="Clarke W.E."/>
            <person name="Tuteja R."/>
            <person name="Spillane C."/>
            <person name="Robinson S.J."/>
            <person name="Links M.G."/>
            <person name="Clarke C."/>
            <person name="Higgins E.E."/>
            <person name="Huebert T."/>
            <person name="Sharpe A.G."/>
            <person name="Parkin I.A."/>
        </authorList>
    </citation>
    <scope>NUCLEOTIDE SEQUENCE [LARGE SCALE GENOMIC DNA]</scope>
    <source>
        <strain evidence="2">cv. DH55</strain>
    </source>
</reference>
<dbReference type="Gene3D" id="3.30.420.10">
    <property type="entry name" value="Ribonuclease H-like superfamily/Ribonuclease H"/>
    <property type="match status" value="1"/>
</dbReference>
<dbReference type="RefSeq" id="XP_019087483.1">
    <property type="nucleotide sequence ID" value="XM_019231938.1"/>
</dbReference>
<dbReference type="InterPro" id="IPR036397">
    <property type="entry name" value="RNaseH_sf"/>
</dbReference>
<evidence type="ECO:0000313" key="2">
    <source>
        <dbReference type="Proteomes" id="UP000694864"/>
    </source>
</evidence>
<proteinExistence type="predicted"/>
<dbReference type="Proteomes" id="UP000694864">
    <property type="component" value="Chromosome 11"/>
</dbReference>
<evidence type="ECO:0000313" key="3">
    <source>
        <dbReference type="RefSeq" id="XP_019087483.1"/>
    </source>
</evidence>
<dbReference type="GeneID" id="104728299"/>
<accession>A0ABM1QL45</accession>
<sequence>MRIDNEIPINDALPEEQLIAIQLLDKSCDTWKKLGEVMRLEENGPWYADYVNYLACALEPPNLVGYARKNYILLAVDYVSKWVEAIASPTNDAKVVFESLLKKHGVKHKVATPYHPQTSGQVEISNREIKSILEKTVGITRKDWSKKLDDALWAYRTANKTPIGTTPFNFLYGKSCHLPVELEYKAMWAVKLLNFDIKNAVEKRLVQLNELEEIRLEAYESSKIYKERTKAFHDKRILPRVFKERDLVLLFNSRLKLFPGKLKSRWSGPFKIKEVRPYGAFVLLNKAGKEFVTNSQRLKHYLANDFIEEGTTISLSEPQEA</sequence>
<dbReference type="PROSITE" id="PS50994">
    <property type="entry name" value="INTEGRASE"/>
    <property type="match status" value="1"/>
</dbReference>
<dbReference type="InterPro" id="IPR052160">
    <property type="entry name" value="Gypsy_RT_Integrase-like"/>
</dbReference>
<evidence type="ECO:0000259" key="1">
    <source>
        <dbReference type="PROSITE" id="PS50994"/>
    </source>
</evidence>
<name>A0ABM1QL45_CAMSA</name>
<dbReference type="InterPro" id="IPR012337">
    <property type="entry name" value="RNaseH-like_sf"/>
</dbReference>
<organism evidence="2 3">
    <name type="scientific">Camelina sativa</name>
    <name type="common">False flax</name>
    <name type="synonym">Myagrum sativum</name>
    <dbReference type="NCBI Taxonomy" id="90675"/>
    <lineage>
        <taxon>Eukaryota</taxon>
        <taxon>Viridiplantae</taxon>
        <taxon>Streptophyta</taxon>
        <taxon>Embryophyta</taxon>
        <taxon>Tracheophyta</taxon>
        <taxon>Spermatophyta</taxon>
        <taxon>Magnoliopsida</taxon>
        <taxon>eudicotyledons</taxon>
        <taxon>Gunneridae</taxon>
        <taxon>Pentapetalae</taxon>
        <taxon>rosids</taxon>
        <taxon>malvids</taxon>
        <taxon>Brassicales</taxon>
        <taxon>Brassicaceae</taxon>
        <taxon>Camelineae</taxon>
        <taxon>Camelina</taxon>
    </lineage>
</organism>
<reference evidence="3" key="2">
    <citation type="submission" date="2025-08" db="UniProtKB">
        <authorList>
            <consortium name="RefSeq"/>
        </authorList>
    </citation>
    <scope>IDENTIFICATION</scope>
    <source>
        <tissue evidence="3">Leaf</tissue>
    </source>
</reference>
<dbReference type="InterPro" id="IPR001584">
    <property type="entry name" value="Integrase_cat-core"/>
</dbReference>
<gene>
    <name evidence="3" type="primary">LOC104728299</name>
</gene>
<dbReference type="PANTHER" id="PTHR47266">
    <property type="entry name" value="ENDONUCLEASE-RELATED"/>
    <property type="match status" value="1"/>
</dbReference>
<feature type="domain" description="Integrase catalytic" evidence="1">
    <location>
        <begin position="74"/>
        <end position="175"/>
    </location>
</feature>
<protein>
    <submittedName>
        <fullName evidence="3">Uncharacterized protein LOC104728299</fullName>
    </submittedName>
</protein>
<keyword evidence="2" id="KW-1185">Reference proteome</keyword>
<dbReference type="SUPFAM" id="SSF53098">
    <property type="entry name" value="Ribonuclease H-like"/>
    <property type="match status" value="1"/>
</dbReference>